<gene>
    <name evidence="7" type="primary">cccA2</name>
    <name evidence="7" type="ORF">AELL_1270</name>
    <name evidence="8" type="ORF">CP962_13470</name>
</gene>
<reference evidence="8 10" key="1">
    <citation type="submission" date="2017-09" db="EMBL/GenBank/DDBJ databases">
        <title>Genomics of the genus Arcobacter.</title>
        <authorList>
            <person name="Perez-Cataluna A."/>
            <person name="Figueras M.J."/>
            <person name="Salas-Masso N."/>
        </authorList>
    </citation>
    <scope>NUCLEOTIDE SEQUENCE [LARGE SCALE GENOMIC DNA]</scope>
    <source>
        <strain evidence="8 10">CECT 7837</strain>
    </source>
</reference>
<keyword evidence="7" id="KW-0413">Isomerase</keyword>
<dbReference type="KEGG" id="aell:AELL_1270"/>
<keyword evidence="1 4" id="KW-0349">Heme</keyword>
<dbReference type="GO" id="GO:0020037">
    <property type="term" value="F:heme binding"/>
    <property type="evidence" value="ECO:0007669"/>
    <property type="project" value="InterPro"/>
</dbReference>
<dbReference type="EMBL" id="CP032097">
    <property type="protein sequence ID" value="AXX94935.1"/>
    <property type="molecule type" value="Genomic_DNA"/>
</dbReference>
<dbReference type="InterPro" id="IPR036909">
    <property type="entry name" value="Cyt_c-like_dom_sf"/>
</dbReference>
<keyword evidence="5" id="KW-0732">Signal</keyword>
<sequence>MKKIIIAASLLTASVAFASPYAKCVACHGANGEKVALGKSKIIKDMTKADFVAALKGYQDGTYGGAQKALMAGQVKGMTEATMNEIADLIIK</sequence>
<evidence type="ECO:0000313" key="10">
    <source>
        <dbReference type="Proteomes" id="UP000290588"/>
    </source>
</evidence>
<protein>
    <submittedName>
        <fullName evidence="7 8">Cytochrome C</fullName>
        <ecNumber evidence="7">5.1.1.3</ecNumber>
    </submittedName>
</protein>
<keyword evidence="9" id="KW-1185">Reference proteome</keyword>
<proteinExistence type="predicted"/>
<evidence type="ECO:0000256" key="1">
    <source>
        <dbReference type="ARBA" id="ARBA00022617"/>
    </source>
</evidence>
<dbReference type="EMBL" id="NXIG01000019">
    <property type="protein sequence ID" value="RXI28749.1"/>
    <property type="molecule type" value="Genomic_DNA"/>
</dbReference>
<dbReference type="Proteomes" id="UP000290588">
    <property type="component" value="Unassembled WGS sequence"/>
</dbReference>
<accession>A0A347U7V7</accession>
<dbReference type="InterPro" id="IPR009056">
    <property type="entry name" value="Cyt_c-like_dom"/>
</dbReference>
<reference evidence="7 9" key="2">
    <citation type="submission" date="2018-08" db="EMBL/GenBank/DDBJ databases">
        <title>Complete genome of the Arcobacter ellisii type strain LMG 26155.</title>
        <authorList>
            <person name="Miller W.G."/>
            <person name="Yee E."/>
            <person name="Bono J.L."/>
        </authorList>
    </citation>
    <scope>NUCLEOTIDE SEQUENCE [LARGE SCALE GENOMIC DNA]</scope>
    <source>
        <strain evidence="7 9">LMG 26155</strain>
    </source>
</reference>
<evidence type="ECO:0000256" key="3">
    <source>
        <dbReference type="ARBA" id="ARBA00023004"/>
    </source>
</evidence>
<dbReference type="EC" id="5.1.1.3" evidence="7"/>
<evidence type="ECO:0000313" key="7">
    <source>
        <dbReference type="EMBL" id="AXX94935.1"/>
    </source>
</evidence>
<keyword evidence="3 4" id="KW-0408">Iron</keyword>
<dbReference type="Proteomes" id="UP000262582">
    <property type="component" value="Chromosome"/>
</dbReference>
<dbReference type="Pfam" id="PF00034">
    <property type="entry name" value="Cytochrom_C"/>
    <property type="match status" value="1"/>
</dbReference>
<evidence type="ECO:0000259" key="6">
    <source>
        <dbReference type="PROSITE" id="PS51007"/>
    </source>
</evidence>
<evidence type="ECO:0000256" key="2">
    <source>
        <dbReference type="ARBA" id="ARBA00022723"/>
    </source>
</evidence>
<dbReference type="GO" id="GO:0046872">
    <property type="term" value="F:metal ion binding"/>
    <property type="evidence" value="ECO:0007669"/>
    <property type="project" value="UniProtKB-KW"/>
</dbReference>
<dbReference type="GO" id="GO:0009055">
    <property type="term" value="F:electron transfer activity"/>
    <property type="evidence" value="ECO:0007669"/>
    <property type="project" value="InterPro"/>
</dbReference>
<dbReference type="PROSITE" id="PS51007">
    <property type="entry name" value="CYTC"/>
    <property type="match status" value="1"/>
</dbReference>
<dbReference type="SUPFAM" id="SSF46626">
    <property type="entry name" value="Cytochrome c"/>
    <property type="match status" value="1"/>
</dbReference>
<keyword evidence="2 4" id="KW-0479">Metal-binding</keyword>
<dbReference type="RefSeq" id="WP_118917132.1">
    <property type="nucleotide sequence ID" value="NZ_CP032097.1"/>
</dbReference>
<feature type="chain" id="PRO_5044584749" evidence="5">
    <location>
        <begin position="19"/>
        <end position="92"/>
    </location>
</feature>
<feature type="signal peptide" evidence="5">
    <location>
        <begin position="1"/>
        <end position="18"/>
    </location>
</feature>
<dbReference type="OrthoDB" id="5340148at2"/>
<dbReference type="Gene3D" id="1.10.760.10">
    <property type="entry name" value="Cytochrome c-like domain"/>
    <property type="match status" value="1"/>
</dbReference>
<dbReference type="AlphaFoldDB" id="A0A347U7V7"/>
<evidence type="ECO:0000313" key="8">
    <source>
        <dbReference type="EMBL" id="RXI28749.1"/>
    </source>
</evidence>
<evidence type="ECO:0000256" key="5">
    <source>
        <dbReference type="SAM" id="SignalP"/>
    </source>
</evidence>
<dbReference type="GO" id="GO:0008881">
    <property type="term" value="F:glutamate racemase activity"/>
    <property type="evidence" value="ECO:0007669"/>
    <property type="project" value="UniProtKB-EC"/>
</dbReference>
<evidence type="ECO:0000313" key="9">
    <source>
        <dbReference type="Proteomes" id="UP000262582"/>
    </source>
</evidence>
<feature type="domain" description="Cytochrome c" evidence="6">
    <location>
        <begin position="8"/>
        <end position="92"/>
    </location>
</feature>
<evidence type="ECO:0000256" key="4">
    <source>
        <dbReference type="PROSITE-ProRule" id="PRU00433"/>
    </source>
</evidence>
<organism evidence="8 10">
    <name type="scientific">Arcobacter ellisii</name>
    <dbReference type="NCBI Taxonomy" id="913109"/>
    <lineage>
        <taxon>Bacteria</taxon>
        <taxon>Pseudomonadati</taxon>
        <taxon>Campylobacterota</taxon>
        <taxon>Epsilonproteobacteria</taxon>
        <taxon>Campylobacterales</taxon>
        <taxon>Arcobacteraceae</taxon>
        <taxon>Arcobacter</taxon>
    </lineage>
</organism>
<name>A0A347U7V7_9BACT</name>